<dbReference type="AlphaFoldDB" id="A0A9R1CR36"/>
<evidence type="ECO:0008006" key="3">
    <source>
        <dbReference type="Google" id="ProtNLM"/>
    </source>
</evidence>
<gene>
    <name evidence="1" type="ORF">KM295_03040</name>
</gene>
<dbReference type="InterPro" id="IPR016954">
    <property type="entry name" value="Uncharacterised_Vng0742h"/>
</dbReference>
<proteinExistence type="predicted"/>
<evidence type="ECO:0000313" key="1">
    <source>
        <dbReference type="EMBL" id="MCQ4332477.1"/>
    </source>
</evidence>
<keyword evidence="2" id="KW-1185">Reference proteome</keyword>
<name>A0A9R1CR36_9EURY</name>
<organism evidence="1 2">
    <name type="scientific">Natronomonas aquatica</name>
    <dbReference type="NCBI Taxonomy" id="2841590"/>
    <lineage>
        <taxon>Archaea</taxon>
        <taxon>Methanobacteriati</taxon>
        <taxon>Methanobacteriota</taxon>
        <taxon>Stenosarchaea group</taxon>
        <taxon>Halobacteria</taxon>
        <taxon>Halobacteriales</taxon>
        <taxon>Natronomonadaceae</taxon>
        <taxon>Natronomonas</taxon>
    </lineage>
</organism>
<dbReference type="PIRSF" id="PIRSF030471">
    <property type="entry name" value="STR_Vng0742h_prd"/>
    <property type="match status" value="1"/>
</dbReference>
<protein>
    <recommendedName>
        <fullName evidence="3">Histidine kinase</fullName>
    </recommendedName>
</protein>
<dbReference type="RefSeq" id="WP_256028403.1">
    <property type="nucleotide sequence ID" value="NZ_JAHLKM010000002.1"/>
</dbReference>
<comment type="caution">
    <text evidence="1">The sequence shown here is derived from an EMBL/GenBank/DDBJ whole genome shotgun (WGS) entry which is preliminary data.</text>
</comment>
<evidence type="ECO:0000313" key="2">
    <source>
        <dbReference type="Proteomes" id="UP001139494"/>
    </source>
</evidence>
<dbReference type="Proteomes" id="UP001139494">
    <property type="component" value="Unassembled WGS sequence"/>
</dbReference>
<dbReference type="EMBL" id="JAHLKM010000002">
    <property type="protein sequence ID" value="MCQ4332477.1"/>
    <property type="molecule type" value="Genomic_DNA"/>
</dbReference>
<accession>A0A9R1CR36</accession>
<reference evidence="1" key="1">
    <citation type="journal article" date="2023" name="Front. Microbiol.">
        <title>Genomic-based phylogenetic and metabolic analyses of the genus Natronomonas, and description of Natronomonas aquatica sp. nov.</title>
        <authorList>
            <person name="Garcia-Roldan A."/>
            <person name="Duran-Viseras A."/>
            <person name="de la Haba R.R."/>
            <person name="Corral P."/>
            <person name="Sanchez-Porro C."/>
            <person name="Ventosa A."/>
        </authorList>
    </citation>
    <scope>NUCLEOTIDE SEQUENCE</scope>
    <source>
        <strain evidence="1">F2-12</strain>
    </source>
</reference>
<sequence length="258" mass="29273">MGELPATLSGFIDEADTSEKSLLLLNRTEPEPFVDLLSEAFEEQAVTVTEKQIPEGVDNLVCLVEDGNVVATTPLSELAEAYLLVNVDRYRTGTRQSDLGTFPEVLTGLDDIEFVVEGLPRSNREKLLLVVISRFIEHRALTADNGEFHSTFQRLSRLDDEYGTRTMYKRLGDSGVETHIYGVRDDPEAVEELGVTVHGGTSEEYRRSWVVVFTPEDRSDDGHVALVAVEIDRNVWRSLWTYDVDRTERIRSYVRKRF</sequence>